<gene>
    <name evidence="2" type="ORF">TGP89_305600</name>
</gene>
<organism evidence="2 3">
    <name type="scientific">Toxoplasma gondii p89</name>
    <dbReference type="NCBI Taxonomy" id="943119"/>
    <lineage>
        <taxon>Eukaryota</taxon>
        <taxon>Sar</taxon>
        <taxon>Alveolata</taxon>
        <taxon>Apicomplexa</taxon>
        <taxon>Conoidasida</taxon>
        <taxon>Coccidia</taxon>
        <taxon>Eucoccidiorida</taxon>
        <taxon>Eimeriorina</taxon>
        <taxon>Sarcocystidae</taxon>
        <taxon>Toxoplasma</taxon>
    </lineage>
</organism>
<feature type="compositionally biased region" description="Basic and acidic residues" evidence="1">
    <location>
        <begin position="118"/>
        <end position="136"/>
    </location>
</feature>
<evidence type="ECO:0000313" key="3">
    <source>
        <dbReference type="Proteomes" id="UP000028828"/>
    </source>
</evidence>
<feature type="region of interest" description="Disordered" evidence="1">
    <location>
        <begin position="201"/>
        <end position="235"/>
    </location>
</feature>
<proteinExistence type="predicted"/>
<dbReference type="InterPro" id="IPR040306">
    <property type="entry name" value="Os02g0753200-like"/>
</dbReference>
<dbReference type="EMBL" id="AEYI02002370">
    <property type="protein sequence ID" value="KFG28471.1"/>
    <property type="molecule type" value="Genomic_DNA"/>
</dbReference>
<protein>
    <submittedName>
        <fullName evidence="2">Uncharacterized protein</fullName>
    </submittedName>
</protein>
<dbReference type="AlphaFoldDB" id="A0A086J8K3"/>
<accession>A0A086J8K3</accession>
<reference evidence="2 3" key="1">
    <citation type="submission" date="2014-03" db="EMBL/GenBank/DDBJ databases">
        <authorList>
            <person name="Sibley D."/>
            <person name="Venepally P."/>
            <person name="Karamycheva S."/>
            <person name="Hadjithomas M."/>
            <person name="Khan A."/>
            <person name="Brunk B."/>
            <person name="Roos D."/>
            <person name="Caler E."/>
            <person name="Lorenzi H."/>
        </authorList>
    </citation>
    <scope>NUCLEOTIDE SEQUENCE [LARGE SCALE GENOMIC DNA]</scope>
    <source>
        <strain evidence="3">p89</strain>
    </source>
</reference>
<feature type="compositionally biased region" description="Basic and acidic residues" evidence="1">
    <location>
        <begin position="32"/>
        <end position="55"/>
    </location>
</feature>
<dbReference type="OrthoDB" id="331816at2759"/>
<sequence>MDDLVALQRQIDGISSEDEEETPAASVPATSTDKKERADAETHASDSDGKNAAEKEDSDEEFFDLATVVAEGRQRRLEQRTQVEKASEDAKNGLSPGIQLPCPAREMELVAERVREEAAQRELHARRARQRPEELTHVSAGGDVSQGLSRRERRRRKIENASQKPQQVYVGLPIGKSWHVPLVGIEGRGGYRKAAAEEEEAATKAGEKRKANLTVKEREKLKRMKGQSSHATWKPELWMQLRQQFD</sequence>
<feature type="compositionally biased region" description="Basic and acidic residues" evidence="1">
    <location>
        <begin position="72"/>
        <end position="91"/>
    </location>
</feature>
<dbReference type="PANTHER" id="PTHR35321">
    <property type="entry name" value="OS02G0753200 PROTEIN"/>
    <property type="match status" value="1"/>
</dbReference>
<dbReference type="PANTHER" id="PTHR35321:SF1">
    <property type="entry name" value="OS02G0753200 PROTEIN"/>
    <property type="match status" value="1"/>
</dbReference>
<dbReference type="Proteomes" id="UP000028828">
    <property type="component" value="Unassembled WGS sequence"/>
</dbReference>
<feature type="region of interest" description="Disordered" evidence="1">
    <location>
        <begin position="1"/>
        <end position="101"/>
    </location>
</feature>
<feature type="compositionally biased region" description="Basic and acidic residues" evidence="1">
    <location>
        <begin position="201"/>
        <end position="220"/>
    </location>
</feature>
<evidence type="ECO:0000313" key="2">
    <source>
        <dbReference type="EMBL" id="KFG28471.1"/>
    </source>
</evidence>
<dbReference type="VEuPathDB" id="ToxoDB:TGP89_305600"/>
<comment type="caution">
    <text evidence="2">The sequence shown here is derived from an EMBL/GenBank/DDBJ whole genome shotgun (WGS) entry which is preliminary data.</text>
</comment>
<feature type="region of interest" description="Disordered" evidence="1">
    <location>
        <begin position="118"/>
        <end position="166"/>
    </location>
</feature>
<name>A0A086J8K3_TOXGO</name>
<evidence type="ECO:0000256" key="1">
    <source>
        <dbReference type="SAM" id="MobiDB-lite"/>
    </source>
</evidence>